<dbReference type="InterPro" id="IPR012442">
    <property type="entry name" value="DUF1645_plant"/>
</dbReference>
<proteinExistence type="predicted"/>
<feature type="compositionally biased region" description="Low complexity" evidence="1">
    <location>
        <begin position="218"/>
        <end position="228"/>
    </location>
</feature>
<gene>
    <name evidence="2" type="ORF">P3X46_032784</name>
</gene>
<evidence type="ECO:0000313" key="3">
    <source>
        <dbReference type="Proteomes" id="UP001174677"/>
    </source>
</evidence>
<feature type="region of interest" description="Disordered" evidence="1">
    <location>
        <begin position="248"/>
        <end position="267"/>
    </location>
</feature>
<name>A0ABQ9KFZ6_HEVBR</name>
<dbReference type="Proteomes" id="UP001174677">
    <property type="component" value="Chromosome 18"/>
</dbReference>
<keyword evidence="3" id="KW-1185">Reference proteome</keyword>
<dbReference type="EMBL" id="JARPOI010000018">
    <property type="protein sequence ID" value="KAJ9135623.1"/>
    <property type="molecule type" value="Genomic_DNA"/>
</dbReference>
<accession>A0ABQ9KFZ6</accession>
<dbReference type="PANTHER" id="PTHR33095:SF81">
    <property type="entry name" value="OS07G0619500 PROTEIN"/>
    <property type="match status" value="1"/>
</dbReference>
<feature type="region of interest" description="Disordered" evidence="1">
    <location>
        <begin position="61"/>
        <end position="243"/>
    </location>
</feature>
<sequence length="400" mass="44567">MEMEVVVPVPPVEFNFDSTCSSPYMTAPSSPQRFGNYFSAPASPTRVSTFYRELKDVSLANNSSSYNSSSSSSSSIPFDWEEKPGTPKSRNGNREGNYSSKNDYGHDDFDDDDGDDGDFEFSFSGQLDRTSLSADELFDGGKIRPLKPPPGYDSSVSTISSPRSPRSRTAQKKDFDPFQAAIEETRRREAKHQLNQDQKQHQQITKHATQRRGRERSISGSSSASKSSNYKHKGSRSLSPLRVSDQMLDQEENSQDEKMAAPSSSNPKFSSYASSFLSAISFSSKGYKKWKLKDFLLFRSASEGRAIGKDPLTKYSVLSKREIAEDVKNSSFRSTESSVGSSSRRRAHVSAHELHYTMNRAVSEEMKRKTFLPYKQGLLGCLGYPEVHEISRGVGSLTRG</sequence>
<feature type="compositionally biased region" description="Low complexity" evidence="1">
    <location>
        <begin position="61"/>
        <end position="75"/>
    </location>
</feature>
<dbReference type="Pfam" id="PF07816">
    <property type="entry name" value="DUF1645"/>
    <property type="match status" value="1"/>
</dbReference>
<feature type="compositionally biased region" description="Basic and acidic residues" evidence="1">
    <location>
        <begin position="183"/>
        <end position="200"/>
    </location>
</feature>
<feature type="compositionally biased region" description="Low complexity" evidence="1">
    <location>
        <begin position="154"/>
        <end position="164"/>
    </location>
</feature>
<protein>
    <submittedName>
        <fullName evidence="2">Uncharacterized protein</fullName>
    </submittedName>
</protein>
<evidence type="ECO:0000313" key="2">
    <source>
        <dbReference type="EMBL" id="KAJ9135623.1"/>
    </source>
</evidence>
<feature type="compositionally biased region" description="Polar residues" evidence="1">
    <location>
        <begin position="123"/>
        <end position="133"/>
    </location>
</feature>
<feature type="compositionally biased region" description="Acidic residues" evidence="1">
    <location>
        <begin position="108"/>
        <end position="119"/>
    </location>
</feature>
<organism evidence="2 3">
    <name type="scientific">Hevea brasiliensis</name>
    <name type="common">Para rubber tree</name>
    <name type="synonym">Siphonia brasiliensis</name>
    <dbReference type="NCBI Taxonomy" id="3981"/>
    <lineage>
        <taxon>Eukaryota</taxon>
        <taxon>Viridiplantae</taxon>
        <taxon>Streptophyta</taxon>
        <taxon>Embryophyta</taxon>
        <taxon>Tracheophyta</taxon>
        <taxon>Spermatophyta</taxon>
        <taxon>Magnoliopsida</taxon>
        <taxon>eudicotyledons</taxon>
        <taxon>Gunneridae</taxon>
        <taxon>Pentapetalae</taxon>
        <taxon>rosids</taxon>
        <taxon>fabids</taxon>
        <taxon>Malpighiales</taxon>
        <taxon>Euphorbiaceae</taxon>
        <taxon>Crotonoideae</taxon>
        <taxon>Micrandreae</taxon>
        <taxon>Hevea</taxon>
    </lineage>
</organism>
<dbReference type="PANTHER" id="PTHR33095">
    <property type="entry name" value="OS07G0619500 PROTEIN"/>
    <property type="match status" value="1"/>
</dbReference>
<comment type="caution">
    <text evidence="2">The sequence shown here is derived from an EMBL/GenBank/DDBJ whole genome shotgun (WGS) entry which is preliminary data.</text>
</comment>
<feature type="compositionally biased region" description="Polar residues" evidence="1">
    <location>
        <begin position="88"/>
        <end position="102"/>
    </location>
</feature>
<evidence type="ECO:0000256" key="1">
    <source>
        <dbReference type="SAM" id="MobiDB-lite"/>
    </source>
</evidence>
<reference evidence="2 3" key="1">
    <citation type="journal article" date="2023" name="Plant Biotechnol. J.">
        <title>Chromosome-level wild Hevea brasiliensis genome provides new tools for genomic-assisted breeding and valuable loci to elevate rubber yield.</title>
        <authorList>
            <person name="Cheng H."/>
            <person name="Song X."/>
            <person name="Hu Y."/>
            <person name="Wu T."/>
            <person name="Yang Q."/>
            <person name="An Z."/>
            <person name="Feng S."/>
            <person name="Deng Z."/>
            <person name="Wu W."/>
            <person name="Zeng X."/>
            <person name="Tu M."/>
            <person name="Wang X."/>
            <person name="Huang H."/>
        </authorList>
    </citation>
    <scope>NUCLEOTIDE SEQUENCE [LARGE SCALE GENOMIC DNA]</scope>
    <source>
        <strain evidence="2">MT/VB/25A 57/8</strain>
    </source>
</reference>